<dbReference type="InterPro" id="IPR050052">
    <property type="entry name" value="ATP-dep_Clp_protease_ClpX"/>
</dbReference>
<evidence type="ECO:0000313" key="10">
    <source>
        <dbReference type="Proteomes" id="UP000503166"/>
    </source>
</evidence>
<evidence type="ECO:0000313" key="9">
    <source>
        <dbReference type="EMBL" id="QIM47271.1"/>
    </source>
</evidence>
<dbReference type="HAMAP" id="MF_00175">
    <property type="entry name" value="ClpX"/>
    <property type="match status" value="1"/>
</dbReference>
<dbReference type="PROSITE" id="PS51902">
    <property type="entry name" value="CLPX_ZB"/>
    <property type="match status" value="1"/>
</dbReference>
<feature type="binding site" evidence="6 7">
    <location>
        <position position="35"/>
    </location>
    <ligand>
        <name>Zn(2+)</name>
        <dbReference type="ChEBI" id="CHEBI:29105"/>
    </ligand>
</feature>
<proteinExistence type="inferred from homology"/>
<dbReference type="InterPro" id="IPR003593">
    <property type="entry name" value="AAA+_ATPase"/>
</dbReference>
<dbReference type="FunFam" id="1.10.8.60:FF:000002">
    <property type="entry name" value="ATP-dependent Clp protease ATP-binding subunit ClpX"/>
    <property type="match status" value="1"/>
</dbReference>
<keyword evidence="5 6" id="KW-0143">Chaperone</keyword>
<dbReference type="GO" id="GO:0008270">
    <property type="term" value="F:zinc ion binding"/>
    <property type="evidence" value="ECO:0007669"/>
    <property type="project" value="UniProtKB-UniRule"/>
</dbReference>
<dbReference type="Pfam" id="PF06689">
    <property type="entry name" value="zf-C4_ClpX"/>
    <property type="match status" value="1"/>
</dbReference>
<accession>A0A6G8I2M9</accession>
<dbReference type="Gene3D" id="1.10.8.60">
    <property type="match status" value="1"/>
</dbReference>
<feature type="binding site" evidence="6 7">
    <location>
        <position position="16"/>
    </location>
    <ligand>
        <name>Zn(2+)</name>
        <dbReference type="ChEBI" id="CHEBI:29105"/>
    </ligand>
</feature>
<dbReference type="SUPFAM" id="SSF57716">
    <property type="entry name" value="Glucocorticoid receptor-like (DNA-binding domain)"/>
    <property type="match status" value="1"/>
</dbReference>
<dbReference type="SUPFAM" id="SSF52540">
    <property type="entry name" value="P-loop containing nucleoside triphosphate hydrolases"/>
    <property type="match status" value="1"/>
</dbReference>
<evidence type="ECO:0000256" key="7">
    <source>
        <dbReference type="PROSITE-ProRule" id="PRU01250"/>
    </source>
</evidence>
<keyword evidence="1 6" id="KW-0479">Metal-binding</keyword>
<dbReference type="GO" id="GO:0009376">
    <property type="term" value="C:HslUV protease complex"/>
    <property type="evidence" value="ECO:0007669"/>
    <property type="project" value="TreeGrafter"/>
</dbReference>
<feature type="binding site" evidence="6 7">
    <location>
        <position position="38"/>
    </location>
    <ligand>
        <name>Zn(2+)</name>
        <dbReference type="ChEBI" id="CHEBI:29105"/>
    </ligand>
</feature>
<dbReference type="InterPro" id="IPR027417">
    <property type="entry name" value="P-loop_NTPase"/>
</dbReference>
<dbReference type="GO" id="GO:0016887">
    <property type="term" value="F:ATP hydrolysis activity"/>
    <property type="evidence" value="ECO:0007669"/>
    <property type="project" value="InterPro"/>
</dbReference>
<feature type="binding site" evidence="6">
    <location>
        <begin position="119"/>
        <end position="126"/>
    </location>
    <ligand>
        <name>ATP</name>
        <dbReference type="ChEBI" id="CHEBI:30616"/>
    </ligand>
</feature>
<dbReference type="RefSeq" id="WP_166044285.1">
    <property type="nucleotide sequence ID" value="NZ_CP046919.1"/>
</dbReference>
<dbReference type="NCBIfam" id="TIGR00382">
    <property type="entry name" value="clpX"/>
    <property type="match status" value="1"/>
</dbReference>
<evidence type="ECO:0000256" key="2">
    <source>
        <dbReference type="ARBA" id="ARBA00022741"/>
    </source>
</evidence>
<dbReference type="SMART" id="SM00382">
    <property type="entry name" value="AAA"/>
    <property type="match status" value="1"/>
</dbReference>
<dbReference type="NCBIfam" id="NF003745">
    <property type="entry name" value="PRK05342.1"/>
    <property type="match status" value="1"/>
</dbReference>
<dbReference type="GO" id="GO:0046983">
    <property type="term" value="F:protein dimerization activity"/>
    <property type="evidence" value="ECO:0007669"/>
    <property type="project" value="UniProtKB-UniRule"/>
</dbReference>
<dbReference type="InterPro" id="IPR003959">
    <property type="entry name" value="ATPase_AAA_core"/>
</dbReference>
<dbReference type="Pfam" id="PF10431">
    <property type="entry name" value="ClpB_D2-small"/>
    <property type="match status" value="1"/>
</dbReference>
<evidence type="ECO:0000259" key="8">
    <source>
        <dbReference type="PROSITE" id="PS51902"/>
    </source>
</evidence>
<dbReference type="InterPro" id="IPR004487">
    <property type="entry name" value="Clp_protease_ATP-bd_su_ClpX"/>
</dbReference>
<gene>
    <name evidence="6 9" type="primary">clpX</name>
    <name evidence="9" type="ORF">GPZ88_09625</name>
</gene>
<evidence type="ECO:0000256" key="5">
    <source>
        <dbReference type="ARBA" id="ARBA00023186"/>
    </source>
</evidence>
<comment type="subunit">
    <text evidence="6">Component of the ClpX-ClpP complex. Forms a hexameric ring that, in the presence of ATP, binds to fourteen ClpP subunits assembled into a disk-like structure with a central cavity, resembling the structure of eukaryotic proteasomes.</text>
</comment>
<evidence type="ECO:0000256" key="3">
    <source>
        <dbReference type="ARBA" id="ARBA00022833"/>
    </source>
</evidence>
<dbReference type="KEGG" id="srum:GPZ88_09625"/>
<dbReference type="EMBL" id="CP046919">
    <property type="protein sequence ID" value="QIM47271.1"/>
    <property type="molecule type" value="Genomic_DNA"/>
</dbReference>
<dbReference type="SMART" id="SM00994">
    <property type="entry name" value="zf-C4_ClpX"/>
    <property type="match status" value="1"/>
</dbReference>
<dbReference type="CDD" id="cd19497">
    <property type="entry name" value="RecA-like_ClpX"/>
    <property type="match status" value="1"/>
</dbReference>
<dbReference type="GO" id="GO:0140662">
    <property type="term" value="F:ATP-dependent protein folding chaperone"/>
    <property type="evidence" value="ECO:0007669"/>
    <property type="project" value="InterPro"/>
</dbReference>
<keyword evidence="4 6" id="KW-0067">ATP-binding</keyword>
<dbReference type="GO" id="GO:0051082">
    <property type="term" value="F:unfolded protein binding"/>
    <property type="evidence" value="ECO:0007669"/>
    <property type="project" value="UniProtKB-UniRule"/>
</dbReference>
<feature type="domain" description="ClpX-type ZB" evidence="8">
    <location>
        <begin position="1"/>
        <end position="54"/>
    </location>
</feature>
<keyword evidence="3 6" id="KW-0862">Zinc</keyword>
<dbReference type="Gene3D" id="3.40.50.300">
    <property type="entry name" value="P-loop containing nucleotide triphosphate hydrolases"/>
    <property type="match status" value="1"/>
</dbReference>
<comment type="function">
    <text evidence="6">ATP-dependent specificity component of the Clp protease. It directs the protease to specific substrates. Can perform chaperone functions in the absence of ClpP.</text>
</comment>
<dbReference type="GO" id="GO:0008233">
    <property type="term" value="F:peptidase activity"/>
    <property type="evidence" value="ECO:0007669"/>
    <property type="project" value="UniProtKB-KW"/>
</dbReference>
<keyword evidence="9" id="KW-0645">Protease</keyword>
<dbReference type="PANTHER" id="PTHR48102:SF7">
    <property type="entry name" value="ATP-DEPENDENT CLP PROTEASE ATP-BINDING SUBUNIT CLPX-LIKE, MITOCHONDRIAL"/>
    <property type="match status" value="1"/>
</dbReference>
<dbReference type="Pfam" id="PF07724">
    <property type="entry name" value="AAA_2"/>
    <property type="match status" value="1"/>
</dbReference>
<comment type="similarity">
    <text evidence="6 7">Belongs to the ClpX chaperone family.</text>
</comment>
<protein>
    <recommendedName>
        <fullName evidence="6">ATP-dependent Clp protease ATP-binding subunit ClpX</fullName>
    </recommendedName>
</protein>
<name>A0A6G8I2M9_9STRE</name>
<dbReference type="InterPro" id="IPR038366">
    <property type="entry name" value="Znf_CppX_C4_sf"/>
</dbReference>
<reference evidence="9 10" key="1">
    <citation type="submission" date="2019-12" db="EMBL/GenBank/DDBJ databases">
        <title>Complete genome sequence of Streptococcus sp. CNU G2 isolated frome Bos taurus coreanae.</title>
        <authorList>
            <person name="Park S.Y."/>
            <person name="Kim J.H."/>
            <person name="Seo S.W."/>
        </authorList>
    </citation>
    <scope>NUCLEOTIDE SEQUENCE [LARGE SCALE GENOMIC DNA]</scope>
    <source>
        <strain evidence="9 10">CNU G2</strain>
    </source>
</reference>
<dbReference type="Proteomes" id="UP000503166">
    <property type="component" value="Chromosome"/>
</dbReference>
<evidence type="ECO:0000256" key="4">
    <source>
        <dbReference type="ARBA" id="ARBA00022840"/>
    </source>
</evidence>
<organism evidence="9 10">
    <name type="scientific">Streptococcus ruminicola</name>
    <dbReference type="NCBI Taxonomy" id="2686210"/>
    <lineage>
        <taxon>Bacteria</taxon>
        <taxon>Bacillati</taxon>
        <taxon>Bacillota</taxon>
        <taxon>Bacilli</taxon>
        <taxon>Lactobacillales</taxon>
        <taxon>Streptococcaceae</taxon>
        <taxon>Streptococcus</taxon>
    </lineage>
</organism>
<dbReference type="InterPro" id="IPR046425">
    <property type="entry name" value="ClpX_bact"/>
</dbReference>
<feature type="binding site" evidence="6 7">
    <location>
        <position position="13"/>
    </location>
    <ligand>
        <name>Zn(2+)</name>
        <dbReference type="ChEBI" id="CHEBI:29105"/>
    </ligand>
</feature>
<dbReference type="InterPro" id="IPR059188">
    <property type="entry name" value="Znf_CLPX-like"/>
</dbReference>
<dbReference type="GO" id="GO:0051301">
    <property type="term" value="P:cell division"/>
    <property type="evidence" value="ECO:0007669"/>
    <property type="project" value="TreeGrafter"/>
</dbReference>
<keyword evidence="2 6" id="KW-0547">Nucleotide-binding</keyword>
<dbReference type="GO" id="GO:0005524">
    <property type="term" value="F:ATP binding"/>
    <property type="evidence" value="ECO:0007669"/>
    <property type="project" value="UniProtKB-UniRule"/>
</dbReference>
<keyword evidence="9" id="KW-0378">Hydrolase</keyword>
<dbReference type="InterPro" id="IPR019489">
    <property type="entry name" value="Clp_ATPase_C"/>
</dbReference>
<dbReference type="FunFam" id="3.40.50.300:FF:000005">
    <property type="entry name" value="ATP-dependent Clp protease ATP-binding subunit ClpX"/>
    <property type="match status" value="1"/>
</dbReference>
<dbReference type="AlphaFoldDB" id="A0A6G8I2M9"/>
<dbReference type="GO" id="GO:0051603">
    <property type="term" value="P:proteolysis involved in protein catabolic process"/>
    <property type="evidence" value="ECO:0007669"/>
    <property type="project" value="TreeGrafter"/>
</dbReference>
<dbReference type="SMART" id="SM01086">
    <property type="entry name" value="ClpB_D2-small"/>
    <property type="match status" value="1"/>
</dbReference>
<dbReference type="PANTHER" id="PTHR48102">
    <property type="entry name" value="ATP-DEPENDENT CLP PROTEASE ATP-BINDING SUBUNIT CLPX-LIKE, MITOCHONDRIAL-RELATED"/>
    <property type="match status" value="1"/>
</dbReference>
<evidence type="ECO:0000256" key="1">
    <source>
        <dbReference type="ARBA" id="ARBA00022723"/>
    </source>
</evidence>
<dbReference type="InterPro" id="IPR010603">
    <property type="entry name" value="Znf_CppX_C4"/>
</dbReference>
<sequence length="409" mass="45228">MVGNRTNDVKVYCSFCGKSQDEVKKIIAGNNVFICNECVALSQEIIKEELAEEVLADLAEVPKPKELLATLDEYVVGQERAKRALAVAVYNHYKRVSFAESRDEEDVELQKSNILLIGPTGSGKTFLAQTLAKSLNVPFAIADATSLTEAGYVGEDVENILLKLIQAADFNIERAERGIIYVDEIDKIAKKGENVSITRDVSGEGVQQALLKIIEGTVASVPPQGGRKHPNQEMIQINTKNILFIVGGAFDGIEDIVKQRLGEKVIGFGQSNRKIDEDASYMQEIISEDIQKFGLIPEFIGRLPVVAALEQLTTDDLVRILTEPRNALVKQYQTLLSYDGVELEFDEDALQAIANKAIERKTGARGLRSIIEETMMDIMFEIPSREEVTKVRITKDAVEGKDKPILEIA</sequence>
<evidence type="ECO:0000256" key="6">
    <source>
        <dbReference type="HAMAP-Rule" id="MF_00175"/>
    </source>
</evidence>
<dbReference type="Gene3D" id="6.20.220.10">
    <property type="entry name" value="ClpX chaperone, C4-type zinc finger domain"/>
    <property type="match status" value="1"/>
</dbReference>